<keyword evidence="3" id="KW-1185">Reference proteome</keyword>
<dbReference type="AlphaFoldDB" id="A0ABD0KWQ5"/>
<name>A0ABD0KWQ5_9CAEN</name>
<protein>
    <submittedName>
        <fullName evidence="2">Uncharacterized protein</fullName>
    </submittedName>
</protein>
<comment type="caution">
    <text evidence="2">The sequence shown here is derived from an EMBL/GenBank/DDBJ whole genome shotgun (WGS) entry which is preliminary data.</text>
</comment>
<evidence type="ECO:0000256" key="1">
    <source>
        <dbReference type="SAM" id="MobiDB-lite"/>
    </source>
</evidence>
<dbReference type="Proteomes" id="UP001519460">
    <property type="component" value="Unassembled WGS sequence"/>
</dbReference>
<feature type="region of interest" description="Disordered" evidence="1">
    <location>
        <begin position="20"/>
        <end position="45"/>
    </location>
</feature>
<feature type="region of interest" description="Disordered" evidence="1">
    <location>
        <begin position="80"/>
        <end position="100"/>
    </location>
</feature>
<reference evidence="2 3" key="1">
    <citation type="journal article" date="2023" name="Sci. Data">
        <title>Genome assembly of the Korean intertidal mud-creeper Batillaria attramentaria.</title>
        <authorList>
            <person name="Patra A.K."/>
            <person name="Ho P.T."/>
            <person name="Jun S."/>
            <person name="Lee S.J."/>
            <person name="Kim Y."/>
            <person name="Won Y.J."/>
        </authorList>
    </citation>
    <scope>NUCLEOTIDE SEQUENCE [LARGE SCALE GENOMIC DNA]</scope>
    <source>
        <strain evidence="2">Wonlab-2016</strain>
    </source>
</reference>
<organism evidence="2 3">
    <name type="scientific">Batillaria attramentaria</name>
    <dbReference type="NCBI Taxonomy" id="370345"/>
    <lineage>
        <taxon>Eukaryota</taxon>
        <taxon>Metazoa</taxon>
        <taxon>Spiralia</taxon>
        <taxon>Lophotrochozoa</taxon>
        <taxon>Mollusca</taxon>
        <taxon>Gastropoda</taxon>
        <taxon>Caenogastropoda</taxon>
        <taxon>Sorbeoconcha</taxon>
        <taxon>Cerithioidea</taxon>
        <taxon>Batillariidae</taxon>
        <taxon>Batillaria</taxon>
    </lineage>
</organism>
<dbReference type="EMBL" id="JACVVK020000112">
    <property type="protein sequence ID" value="KAK7491657.1"/>
    <property type="molecule type" value="Genomic_DNA"/>
</dbReference>
<proteinExistence type="predicted"/>
<accession>A0ABD0KWQ5</accession>
<gene>
    <name evidence="2" type="ORF">BaRGS_00017110</name>
</gene>
<sequence length="100" mass="10520">MLTRSSLIVSETKTLANIAANGLGSGSLPTTTNQDKYSRSSPTGHRFHSVFVGAAFRDLIGPTQGSRNLCHAEDPRCVCGTSSARPKPLHTGRVAPLAQS</sequence>
<evidence type="ECO:0000313" key="2">
    <source>
        <dbReference type="EMBL" id="KAK7491657.1"/>
    </source>
</evidence>
<evidence type="ECO:0000313" key="3">
    <source>
        <dbReference type="Proteomes" id="UP001519460"/>
    </source>
</evidence>
<feature type="compositionally biased region" description="Polar residues" evidence="1">
    <location>
        <begin position="27"/>
        <end position="43"/>
    </location>
</feature>